<dbReference type="EMBL" id="CADCVX010000013">
    <property type="protein sequence ID" value="CAA9481610.1"/>
    <property type="molecule type" value="Genomic_DNA"/>
</dbReference>
<proteinExistence type="predicted"/>
<feature type="non-terminal residue" evidence="1">
    <location>
        <position position="1"/>
    </location>
</feature>
<sequence length="52" mass="6044">TPRKRPMTDEPSQLDKFKAAARALECDDDEARFDERVKKLVKQKPVEQRSGK</sequence>
<reference evidence="1" key="1">
    <citation type="submission" date="2020-02" db="EMBL/GenBank/DDBJ databases">
        <authorList>
            <person name="Meier V. D."/>
        </authorList>
    </citation>
    <scope>NUCLEOTIDE SEQUENCE</scope>
    <source>
        <strain evidence="1">AVDCRST_MAG91</strain>
    </source>
</reference>
<organism evidence="1">
    <name type="scientific">uncultured Sphingomonadaceae bacterium</name>
    <dbReference type="NCBI Taxonomy" id="169976"/>
    <lineage>
        <taxon>Bacteria</taxon>
        <taxon>Pseudomonadati</taxon>
        <taxon>Pseudomonadota</taxon>
        <taxon>Alphaproteobacteria</taxon>
        <taxon>Sphingomonadales</taxon>
        <taxon>Sphingomonadaceae</taxon>
        <taxon>environmental samples</taxon>
    </lineage>
</organism>
<dbReference type="AlphaFoldDB" id="A0A6J4S2A2"/>
<gene>
    <name evidence="1" type="ORF">AVDCRST_MAG91-43</name>
</gene>
<accession>A0A6J4S2A2</accession>
<evidence type="ECO:0000313" key="1">
    <source>
        <dbReference type="EMBL" id="CAA9481610.1"/>
    </source>
</evidence>
<protein>
    <submittedName>
        <fullName evidence="1">Uncharacterized protein</fullName>
    </submittedName>
</protein>
<name>A0A6J4S2A2_9SPHN</name>